<dbReference type="GO" id="GO:0005524">
    <property type="term" value="F:ATP binding"/>
    <property type="evidence" value="ECO:0007669"/>
    <property type="project" value="UniProtKB-KW"/>
</dbReference>
<gene>
    <name evidence="9" type="ORF">CGOC_LOCUS130</name>
</gene>
<dbReference type="FunFam" id="1.10.510.10:FF:000571">
    <property type="entry name" value="Maternal embryonic leucine zipper kinase"/>
    <property type="match status" value="1"/>
</dbReference>
<evidence type="ECO:0000256" key="3">
    <source>
        <dbReference type="ARBA" id="ARBA00022679"/>
    </source>
</evidence>
<name>A0A3P6RDM1_CYLGO</name>
<evidence type="ECO:0000256" key="5">
    <source>
        <dbReference type="ARBA" id="ARBA00022777"/>
    </source>
</evidence>
<evidence type="ECO:0000256" key="6">
    <source>
        <dbReference type="ARBA" id="ARBA00022840"/>
    </source>
</evidence>
<keyword evidence="6" id="KW-0067">ATP-binding</keyword>
<dbReference type="SUPFAM" id="SSF56112">
    <property type="entry name" value="Protein kinase-like (PK-like)"/>
    <property type="match status" value="1"/>
</dbReference>
<keyword evidence="3" id="KW-0808">Transferase</keyword>
<organism evidence="9 10">
    <name type="scientific">Cylicostephanus goldi</name>
    <name type="common">Nematode worm</name>
    <dbReference type="NCBI Taxonomy" id="71465"/>
    <lineage>
        <taxon>Eukaryota</taxon>
        <taxon>Metazoa</taxon>
        <taxon>Ecdysozoa</taxon>
        <taxon>Nematoda</taxon>
        <taxon>Chromadorea</taxon>
        <taxon>Rhabditida</taxon>
        <taxon>Rhabditina</taxon>
        <taxon>Rhabditomorpha</taxon>
        <taxon>Strongyloidea</taxon>
        <taxon>Strongylidae</taxon>
        <taxon>Cylicostephanus</taxon>
    </lineage>
</organism>
<dbReference type="InterPro" id="IPR000719">
    <property type="entry name" value="Prot_kinase_dom"/>
</dbReference>
<keyword evidence="5" id="KW-0418">Kinase</keyword>
<dbReference type="PROSITE" id="PS00108">
    <property type="entry name" value="PROTEIN_KINASE_ST"/>
    <property type="match status" value="1"/>
</dbReference>
<dbReference type="SMART" id="SM00220">
    <property type="entry name" value="S_TKc"/>
    <property type="match status" value="1"/>
</dbReference>
<dbReference type="Gene3D" id="1.10.510.10">
    <property type="entry name" value="Transferase(Phosphotransferase) domain 1"/>
    <property type="match status" value="1"/>
</dbReference>
<dbReference type="GO" id="GO:0035556">
    <property type="term" value="P:intracellular signal transduction"/>
    <property type="evidence" value="ECO:0007669"/>
    <property type="project" value="TreeGrafter"/>
</dbReference>
<dbReference type="PROSITE" id="PS50011">
    <property type="entry name" value="PROTEIN_KINASE_DOM"/>
    <property type="match status" value="1"/>
</dbReference>
<evidence type="ECO:0000256" key="4">
    <source>
        <dbReference type="ARBA" id="ARBA00022741"/>
    </source>
</evidence>
<keyword evidence="4" id="KW-0547">Nucleotide-binding</keyword>
<sequence>MGTCNGKFGKVYQVREKATGTEFAAKVIRLKQQADRAEVEREVSILTQLRHPRIAQIYDAFYTANNEVVLVMEIVRGGELFDRVADENYVLTEQAVVMIICQLCEAIDYIHEQNILHLDIKPENIMCVSQTGNRIKLIDFGLARYYDGTQELRYMAGTPEFAAPEVIKYEQLDYSTDMWSVGVITYILLSGYSPFLGENVCETYCNVEKGEWEFTEEFDSVSEEAKDFVSRLIVYEKKKRMLPKECLAHPWIAKHRAKANLDTLLEKPAEGPAMDKKQMMRYNAKRKFRVSLRSLPFSWFFRGLFFCHA</sequence>
<dbReference type="PANTHER" id="PTHR24342:SF20">
    <property type="entry name" value="MYOSIN LIGHT CHAIN KINASE, SMOOTH MUSCLE"/>
    <property type="match status" value="1"/>
</dbReference>
<dbReference type="GO" id="GO:0004674">
    <property type="term" value="F:protein serine/threonine kinase activity"/>
    <property type="evidence" value="ECO:0007669"/>
    <property type="project" value="UniProtKB-KW"/>
</dbReference>
<dbReference type="GO" id="GO:0005634">
    <property type="term" value="C:nucleus"/>
    <property type="evidence" value="ECO:0007669"/>
    <property type="project" value="TreeGrafter"/>
</dbReference>
<proteinExistence type="predicted"/>
<feature type="domain" description="Protein kinase" evidence="8">
    <location>
        <begin position="1"/>
        <end position="252"/>
    </location>
</feature>
<evidence type="ECO:0000313" key="9">
    <source>
        <dbReference type="EMBL" id="VDK42814.1"/>
    </source>
</evidence>
<dbReference type="InterPro" id="IPR011009">
    <property type="entry name" value="Kinase-like_dom_sf"/>
</dbReference>
<evidence type="ECO:0000313" key="10">
    <source>
        <dbReference type="Proteomes" id="UP000271889"/>
    </source>
</evidence>
<dbReference type="Pfam" id="PF00069">
    <property type="entry name" value="Pkinase"/>
    <property type="match status" value="1"/>
</dbReference>
<dbReference type="Gene3D" id="3.30.200.20">
    <property type="entry name" value="Phosphorylase Kinase, domain 1"/>
    <property type="match status" value="1"/>
</dbReference>
<reference evidence="9 10" key="1">
    <citation type="submission" date="2018-11" db="EMBL/GenBank/DDBJ databases">
        <authorList>
            <consortium name="Pathogen Informatics"/>
        </authorList>
    </citation>
    <scope>NUCLEOTIDE SEQUENCE [LARGE SCALE GENOMIC DNA]</scope>
</reference>
<accession>A0A3P6RDM1</accession>
<dbReference type="EMBL" id="UYRV01000142">
    <property type="protein sequence ID" value="VDK42814.1"/>
    <property type="molecule type" value="Genomic_DNA"/>
</dbReference>
<keyword evidence="2" id="KW-0723">Serine/threonine-protein kinase</keyword>
<comment type="cofactor">
    <cofactor evidence="1">
        <name>Mg(2+)</name>
        <dbReference type="ChEBI" id="CHEBI:18420"/>
    </cofactor>
</comment>
<dbReference type="OrthoDB" id="10260894at2759"/>
<keyword evidence="10" id="KW-1185">Reference proteome</keyword>
<evidence type="ECO:0000256" key="1">
    <source>
        <dbReference type="ARBA" id="ARBA00001946"/>
    </source>
</evidence>
<evidence type="ECO:0000256" key="2">
    <source>
        <dbReference type="ARBA" id="ARBA00022527"/>
    </source>
</evidence>
<protein>
    <recommendedName>
        <fullName evidence="8">Protein kinase domain-containing protein</fullName>
    </recommendedName>
</protein>
<dbReference type="Proteomes" id="UP000271889">
    <property type="component" value="Unassembled WGS sequence"/>
</dbReference>
<keyword evidence="7" id="KW-0460">Magnesium</keyword>
<evidence type="ECO:0000259" key="8">
    <source>
        <dbReference type="PROSITE" id="PS50011"/>
    </source>
</evidence>
<dbReference type="AlphaFoldDB" id="A0A3P6RDM1"/>
<dbReference type="InterPro" id="IPR008271">
    <property type="entry name" value="Ser/Thr_kinase_AS"/>
</dbReference>
<dbReference type="PANTHER" id="PTHR24342">
    <property type="entry name" value="SERINE/THREONINE-PROTEIN KINASE 17"/>
    <property type="match status" value="1"/>
</dbReference>
<evidence type="ECO:0000256" key="7">
    <source>
        <dbReference type="ARBA" id="ARBA00022842"/>
    </source>
</evidence>
<dbReference type="GO" id="GO:0043065">
    <property type="term" value="P:positive regulation of apoptotic process"/>
    <property type="evidence" value="ECO:0007669"/>
    <property type="project" value="TreeGrafter"/>
</dbReference>